<keyword evidence="1" id="KW-0245">EGF-like domain</keyword>
<dbReference type="Proteomes" id="UP000275408">
    <property type="component" value="Unassembled WGS sequence"/>
</dbReference>
<feature type="non-terminal residue" evidence="3">
    <location>
        <position position="1"/>
    </location>
</feature>
<keyword evidence="1" id="KW-1015">Disulfide bond</keyword>
<evidence type="ECO:0000259" key="2">
    <source>
        <dbReference type="PROSITE" id="PS50026"/>
    </source>
</evidence>
<feature type="disulfide bond" evidence="1">
    <location>
        <begin position="89"/>
        <end position="98"/>
    </location>
</feature>
<sequence>CLSANYEKDNENENCHLNEAASYTNPESIKVTWGWWYYEMVRSYLKKPGETNRKKESCNNRCCQSAPCENNGTCHEICDVTARRYKCECLPAYTGHRCKKTIRSCHDVMLSGKHKNGVYQILNRTKNILYSREQLGPLCKATRSRKAKVIEDYAVEEEYPGNNWSSYRLSRANMESILYHSTQWRATCEFPTIGIDFKDYFCASLSSFDPCIHLLTLP</sequence>
<evidence type="ECO:0000313" key="4">
    <source>
        <dbReference type="Proteomes" id="UP000275408"/>
    </source>
</evidence>
<dbReference type="InterPro" id="IPR000742">
    <property type="entry name" value="EGF"/>
</dbReference>
<dbReference type="AlphaFoldDB" id="A0A3M6UY39"/>
<reference evidence="3 4" key="1">
    <citation type="journal article" date="2018" name="Sci. Rep.">
        <title>Comparative analysis of the Pocillopora damicornis genome highlights role of immune system in coral evolution.</title>
        <authorList>
            <person name="Cunning R."/>
            <person name="Bay R.A."/>
            <person name="Gillette P."/>
            <person name="Baker A.C."/>
            <person name="Traylor-Knowles N."/>
        </authorList>
    </citation>
    <scope>NUCLEOTIDE SEQUENCE [LARGE SCALE GENOMIC DNA]</scope>
    <source>
        <strain evidence="3">RSMAS</strain>
        <tissue evidence="3">Whole animal</tissue>
    </source>
</reference>
<comment type="caution">
    <text evidence="3">The sequence shown here is derived from an EMBL/GenBank/DDBJ whole genome shotgun (WGS) entry which is preliminary data.</text>
</comment>
<evidence type="ECO:0000313" key="3">
    <source>
        <dbReference type="EMBL" id="RMX58238.1"/>
    </source>
</evidence>
<gene>
    <name evidence="3" type="ORF">pdam_00000058</name>
</gene>
<dbReference type="CDD" id="cd00054">
    <property type="entry name" value="EGF_CA"/>
    <property type="match status" value="1"/>
</dbReference>
<accession>A0A3M6UY39</accession>
<comment type="caution">
    <text evidence="1">Lacks conserved residue(s) required for the propagation of feature annotation.</text>
</comment>
<dbReference type="Gene3D" id="2.10.25.10">
    <property type="entry name" value="Laminin"/>
    <property type="match status" value="1"/>
</dbReference>
<dbReference type="SUPFAM" id="SSF57196">
    <property type="entry name" value="EGF/Laminin"/>
    <property type="match status" value="1"/>
</dbReference>
<evidence type="ECO:0000256" key="1">
    <source>
        <dbReference type="PROSITE-ProRule" id="PRU00076"/>
    </source>
</evidence>
<name>A0A3M6UY39_POCDA</name>
<dbReference type="PROSITE" id="PS00022">
    <property type="entry name" value="EGF_1"/>
    <property type="match status" value="1"/>
</dbReference>
<dbReference type="PROSITE" id="PS50026">
    <property type="entry name" value="EGF_3"/>
    <property type="match status" value="1"/>
</dbReference>
<proteinExistence type="predicted"/>
<feature type="domain" description="EGF-like" evidence="2">
    <location>
        <begin position="59"/>
        <end position="99"/>
    </location>
</feature>
<dbReference type="EMBL" id="RCHS01000537">
    <property type="protein sequence ID" value="RMX58238.1"/>
    <property type="molecule type" value="Genomic_DNA"/>
</dbReference>
<protein>
    <recommendedName>
        <fullName evidence="2">EGF-like domain-containing protein</fullName>
    </recommendedName>
</protein>
<organism evidence="3 4">
    <name type="scientific">Pocillopora damicornis</name>
    <name type="common">Cauliflower coral</name>
    <name type="synonym">Millepora damicornis</name>
    <dbReference type="NCBI Taxonomy" id="46731"/>
    <lineage>
        <taxon>Eukaryota</taxon>
        <taxon>Metazoa</taxon>
        <taxon>Cnidaria</taxon>
        <taxon>Anthozoa</taxon>
        <taxon>Hexacorallia</taxon>
        <taxon>Scleractinia</taxon>
        <taxon>Astrocoeniina</taxon>
        <taxon>Pocilloporidae</taxon>
        <taxon>Pocillopora</taxon>
    </lineage>
</organism>
<keyword evidence="4" id="KW-1185">Reference proteome</keyword>